<evidence type="ECO:0000256" key="1">
    <source>
        <dbReference type="ARBA" id="ARBA00010646"/>
    </source>
</evidence>
<dbReference type="InterPro" id="IPR044081">
    <property type="entry name" value="DUF5776"/>
</dbReference>
<dbReference type="Pfam" id="PF19087">
    <property type="entry name" value="DUF5776"/>
    <property type="match status" value="3"/>
</dbReference>
<evidence type="ECO:0000313" key="6">
    <source>
        <dbReference type="Proteomes" id="UP000623967"/>
    </source>
</evidence>
<organism evidence="5 6">
    <name type="scientific">Neobacillus paridis</name>
    <dbReference type="NCBI Taxonomy" id="2803862"/>
    <lineage>
        <taxon>Bacteria</taxon>
        <taxon>Bacillati</taxon>
        <taxon>Bacillota</taxon>
        <taxon>Bacilli</taxon>
        <taxon>Bacillales</taxon>
        <taxon>Bacillaceae</taxon>
        <taxon>Neobacillus</taxon>
    </lineage>
</organism>
<feature type="compositionally biased region" description="Low complexity" evidence="2">
    <location>
        <begin position="262"/>
        <end position="272"/>
    </location>
</feature>
<comment type="caution">
    <text evidence="5">The sequence shown here is derived from an EMBL/GenBank/DDBJ whole genome shotgun (WGS) entry which is preliminary data.</text>
</comment>
<dbReference type="PANTHER" id="PTHR34135">
    <property type="entry name" value="LYSOZYME"/>
    <property type="match status" value="1"/>
</dbReference>
<dbReference type="EMBL" id="JAESWB010000181">
    <property type="protein sequence ID" value="MBL4953254.1"/>
    <property type="molecule type" value="Genomic_DNA"/>
</dbReference>
<dbReference type="RefSeq" id="WP_202654512.1">
    <property type="nucleotide sequence ID" value="NZ_JAESWB010000181.1"/>
</dbReference>
<reference evidence="5 6" key="1">
    <citation type="submission" date="2021-01" db="EMBL/GenBank/DDBJ databases">
        <title>Genome public.</title>
        <authorList>
            <person name="Liu C."/>
            <person name="Sun Q."/>
        </authorList>
    </citation>
    <scope>NUCLEOTIDE SEQUENCE [LARGE SCALE GENOMIC DNA]</scope>
    <source>
        <strain evidence="5 6">YIM B02564</strain>
    </source>
</reference>
<dbReference type="InterPro" id="IPR002053">
    <property type="entry name" value="Glyco_hydro_25"/>
</dbReference>
<feature type="compositionally biased region" description="Basic and acidic residues" evidence="2">
    <location>
        <begin position="273"/>
        <end position="303"/>
    </location>
</feature>
<protein>
    <submittedName>
        <fullName evidence="5">Glycoside hydrolase family 25 protein</fullName>
    </submittedName>
</protein>
<dbReference type="PROSITE" id="PS51904">
    <property type="entry name" value="GLYCOSYL_HYDROL_F25_2"/>
    <property type="match status" value="1"/>
</dbReference>
<evidence type="ECO:0000259" key="4">
    <source>
        <dbReference type="Pfam" id="PF19087"/>
    </source>
</evidence>
<evidence type="ECO:0000256" key="3">
    <source>
        <dbReference type="SAM" id="SignalP"/>
    </source>
</evidence>
<dbReference type="Proteomes" id="UP000623967">
    <property type="component" value="Unassembled WGS sequence"/>
</dbReference>
<feature type="domain" description="DUF5776" evidence="4">
    <location>
        <begin position="472"/>
        <end position="539"/>
    </location>
</feature>
<name>A0ABS1TQD0_9BACI</name>
<dbReference type="Pfam" id="PF01183">
    <property type="entry name" value="Glyco_hydro_25"/>
    <property type="match status" value="1"/>
</dbReference>
<keyword evidence="6" id="KW-1185">Reference proteome</keyword>
<proteinExistence type="inferred from homology"/>
<keyword evidence="5" id="KW-0378">Hydrolase</keyword>
<dbReference type="PANTHER" id="PTHR34135:SF1">
    <property type="entry name" value="GLYCOSYL HYDROLASE FAMILY 25"/>
    <property type="match status" value="1"/>
</dbReference>
<feature type="region of interest" description="Disordered" evidence="2">
    <location>
        <begin position="253"/>
        <end position="306"/>
    </location>
</feature>
<dbReference type="SUPFAM" id="SSF51445">
    <property type="entry name" value="(Trans)glycosidases"/>
    <property type="match status" value="1"/>
</dbReference>
<dbReference type="CDD" id="cd06523">
    <property type="entry name" value="GH25_PlyB-like"/>
    <property type="match status" value="1"/>
</dbReference>
<evidence type="ECO:0000256" key="2">
    <source>
        <dbReference type="SAM" id="MobiDB-lite"/>
    </source>
</evidence>
<keyword evidence="3" id="KW-0732">Signal</keyword>
<feature type="domain" description="DUF5776" evidence="4">
    <location>
        <begin position="395"/>
        <end position="462"/>
    </location>
</feature>
<sequence length="543" mass="60145">MKKFYLLAVLLGISILAMLGVQNAAYADMAPANPDSTTKWETDSNGTNLRTQSLLRSSVDEPVIADISKWQGTIDWKTASNYLDLVIIRTQAGSSYEDPLHKVNENAAIQYKVPFGVYAYNKSISSADAKAEAKDFYNRANKNTLFYVVDVEENTSKSGESMRTIINSYVTELRKYTDKKIGVYIAHHLYKSLNIDTSKFDFVWIPRYNNTNTPPNYDYDLWQYTDKGIVKGINTYVDLNRLHPDVTLEFFTDDSNDSVDAGDPSDTGGTTDLGDKTNPGEKTDAGDKTSPGDKTNSGEKNDTSDPNYAGELLDLAKYYTANPKKVVILKTIYQYANPNLTQDAKKTALTANSIVSVTGVAFSSKGTPCLRLSNGYYISAAKDYVLKVTADIGKYYTTAPKKVVVKKGLYEYRSMLNITANRIRALQKNTVVPITGIVYSATGTPKLKTSRGTYITAHKDYVLKMTANIDHYYTTVPKKVKITKGLYEYKSTNCTTANRIRAVKKNTVVPITGIVYTASGTPILKTSKGTYISANKSYVQKLA</sequence>
<dbReference type="InterPro" id="IPR017853">
    <property type="entry name" value="GH"/>
</dbReference>
<dbReference type="Gene3D" id="3.20.20.80">
    <property type="entry name" value="Glycosidases"/>
    <property type="match status" value="1"/>
</dbReference>
<feature type="signal peptide" evidence="3">
    <location>
        <begin position="1"/>
        <end position="24"/>
    </location>
</feature>
<comment type="similarity">
    <text evidence="1">Belongs to the glycosyl hydrolase 25 family.</text>
</comment>
<dbReference type="GO" id="GO:0016787">
    <property type="term" value="F:hydrolase activity"/>
    <property type="evidence" value="ECO:0007669"/>
    <property type="project" value="UniProtKB-KW"/>
</dbReference>
<evidence type="ECO:0000313" key="5">
    <source>
        <dbReference type="EMBL" id="MBL4953254.1"/>
    </source>
</evidence>
<accession>A0ABS1TQD0</accession>
<feature type="chain" id="PRO_5046227512" evidence="3">
    <location>
        <begin position="25"/>
        <end position="543"/>
    </location>
</feature>
<gene>
    <name evidence="5" type="ORF">JK635_13645</name>
</gene>
<feature type="domain" description="DUF5776" evidence="4">
    <location>
        <begin position="318"/>
        <end position="385"/>
    </location>
</feature>